<dbReference type="RefSeq" id="WP_238896785.1">
    <property type="nucleotide sequence ID" value="NZ_JAKOGG010000008.1"/>
</dbReference>
<evidence type="ECO:0000313" key="2">
    <source>
        <dbReference type="EMBL" id="MCS4557307.1"/>
    </source>
</evidence>
<protein>
    <submittedName>
        <fullName evidence="2">Uncharacterized protein</fullName>
    </submittedName>
</protein>
<name>A0ABT2FLU7_9GAMM</name>
<feature type="region of interest" description="Disordered" evidence="1">
    <location>
        <begin position="71"/>
        <end position="91"/>
    </location>
</feature>
<dbReference type="Proteomes" id="UP001201549">
    <property type="component" value="Unassembled WGS sequence"/>
</dbReference>
<proteinExistence type="predicted"/>
<keyword evidence="3" id="KW-1185">Reference proteome</keyword>
<dbReference type="EMBL" id="JAKOGG010000008">
    <property type="protein sequence ID" value="MCS4557307.1"/>
    <property type="molecule type" value="Genomic_DNA"/>
</dbReference>
<gene>
    <name evidence="2" type="ORF">L9G74_12715</name>
</gene>
<comment type="caution">
    <text evidence="2">The sequence shown here is derived from an EMBL/GenBank/DDBJ whole genome shotgun (WGS) entry which is preliminary data.</text>
</comment>
<sequence length="91" mass="10510">MQPDITQIAPNDIWIVHRDAKYFIRYDAGAHQHIWREDEITAHDAQQILAAAPSTVMPVIIKVLRQIQQQQQQAGVSRPQSNWQRDTKNAL</sequence>
<reference evidence="3" key="1">
    <citation type="submission" date="2023-07" db="EMBL/GenBank/DDBJ databases">
        <title>Shewanella mangrovi sp. nov., an acetaldehyde- degrading bacterium isolated from mangrove sediment.</title>
        <authorList>
            <person name="Liu Y."/>
        </authorList>
    </citation>
    <scope>NUCLEOTIDE SEQUENCE [LARGE SCALE GENOMIC DNA]</scope>
    <source>
        <strain evidence="3">C32</strain>
    </source>
</reference>
<accession>A0ABT2FLU7</accession>
<organism evidence="2 3">
    <name type="scientific">Shewanella electrica</name>
    <dbReference type="NCBI Taxonomy" id="515560"/>
    <lineage>
        <taxon>Bacteria</taxon>
        <taxon>Pseudomonadati</taxon>
        <taxon>Pseudomonadota</taxon>
        <taxon>Gammaproteobacteria</taxon>
        <taxon>Alteromonadales</taxon>
        <taxon>Shewanellaceae</taxon>
        <taxon>Shewanella</taxon>
    </lineage>
</organism>
<evidence type="ECO:0000256" key="1">
    <source>
        <dbReference type="SAM" id="MobiDB-lite"/>
    </source>
</evidence>
<feature type="compositionally biased region" description="Polar residues" evidence="1">
    <location>
        <begin position="74"/>
        <end position="84"/>
    </location>
</feature>
<evidence type="ECO:0000313" key="3">
    <source>
        <dbReference type="Proteomes" id="UP001201549"/>
    </source>
</evidence>